<gene>
    <name evidence="1" type="ORF">SAMN02745108_00164</name>
</gene>
<name>A0A1T4JWK2_9BACT</name>
<protein>
    <submittedName>
        <fullName evidence="1">Uncharacterized protein</fullName>
    </submittedName>
</protein>
<evidence type="ECO:0000313" key="1">
    <source>
        <dbReference type="EMBL" id="SJZ34566.1"/>
    </source>
</evidence>
<accession>A0A1T4JWK2</accession>
<evidence type="ECO:0000313" key="2">
    <source>
        <dbReference type="Proteomes" id="UP000190449"/>
    </source>
</evidence>
<dbReference type="Proteomes" id="UP000190449">
    <property type="component" value="Unassembled WGS sequence"/>
</dbReference>
<sequence>MVNGCCIRYGSRLDKRETQKMPALGRALVFKTKSYSEILETAFQNFHFASRIFCRRESSADFL</sequence>
<proteinExistence type="predicted"/>
<organism evidence="1 2">
    <name type="scientific">Fibrobacter intestinalis</name>
    <dbReference type="NCBI Taxonomy" id="28122"/>
    <lineage>
        <taxon>Bacteria</taxon>
        <taxon>Pseudomonadati</taxon>
        <taxon>Fibrobacterota</taxon>
        <taxon>Fibrobacteria</taxon>
        <taxon>Fibrobacterales</taxon>
        <taxon>Fibrobacteraceae</taxon>
        <taxon>Fibrobacter</taxon>
    </lineage>
</organism>
<dbReference type="AlphaFoldDB" id="A0A1T4JWK2"/>
<dbReference type="EMBL" id="FUWU01000002">
    <property type="protein sequence ID" value="SJZ34566.1"/>
    <property type="molecule type" value="Genomic_DNA"/>
</dbReference>
<reference evidence="1 2" key="1">
    <citation type="submission" date="2017-02" db="EMBL/GenBank/DDBJ databases">
        <authorList>
            <person name="Peterson S.W."/>
        </authorList>
    </citation>
    <scope>NUCLEOTIDE SEQUENCE [LARGE SCALE GENOMIC DNA]</scope>
    <source>
        <strain evidence="1 2">ATCC 43854</strain>
    </source>
</reference>